<dbReference type="InterPro" id="IPR036412">
    <property type="entry name" value="HAD-like_sf"/>
</dbReference>
<dbReference type="Proteomes" id="UP000006810">
    <property type="component" value="Chromosome"/>
</dbReference>
<evidence type="ECO:0000313" key="3">
    <source>
        <dbReference type="Proteomes" id="UP000006810"/>
    </source>
</evidence>
<evidence type="ECO:0000313" key="2">
    <source>
        <dbReference type="EMBL" id="BAH69626.1"/>
    </source>
</evidence>
<dbReference type="KEGG" id="mfp:MBIO_0361"/>
<gene>
    <name evidence="2" type="ordered locus">MBIO_0361</name>
</gene>
<sequence>MIWQPIRGVIMKKEELKENIKLAAFDIDGTILPYAQPEFSNNIELMFKKLEESNIKSALATAREFVTIGKLMNKASNLDYFIGANGAFVYDCKHKDLIFERTIKFEDFKILYEFFNKYITCEGFTIMDRNYGWYSPKMNINTWFLSPHQAKMKPVDYDAVEKDHLHVITITAKDIKSTNDCAKKAKELIEKYNMDLEVNSQWATGVFVSPKGITKSHTLDWLAKYLKLDSKKNLIAFGDSSNDYEMIRDAAYGVTMEKASEYLKAVANDVALDPTSDGAYFKLKELDLIK</sequence>
<dbReference type="GO" id="GO:0005829">
    <property type="term" value="C:cytosol"/>
    <property type="evidence" value="ECO:0007669"/>
    <property type="project" value="TreeGrafter"/>
</dbReference>
<accession>C4XEQ4</accession>
<evidence type="ECO:0000256" key="1">
    <source>
        <dbReference type="ARBA" id="ARBA00001946"/>
    </source>
</evidence>
<dbReference type="PROSITE" id="PS01229">
    <property type="entry name" value="COF_2"/>
    <property type="match status" value="1"/>
</dbReference>
<protein>
    <submittedName>
        <fullName evidence="2">Uncharacterized protein</fullName>
    </submittedName>
</protein>
<dbReference type="InterPro" id="IPR023214">
    <property type="entry name" value="HAD_sf"/>
</dbReference>
<organism evidence="2 3">
    <name type="scientific">Mycoplasmopsis fermentans (strain ATCC 19989 / NBRC 14854 / NCTC 10117 / PG18)</name>
    <name type="common">Mycoplasma fermentans</name>
    <dbReference type="NCBI Taxonomy" id="496833"/>
    <lineage>
        <taxon>Bacteria</taxon>
        <taxon>Bacillati</taxon>
        <taxon>Mycoplasmatota</taxon>
        <taxon>Mycoplasmoidales</taxon>
        <taxon>Metamycoplasmataceae</taxon>
        <taxon>Mycoplasmopsis</taxon>
    </lineage>
</organism>
<dbReference type="SUPFAM" id="SSF56784">
    <property type="entry name" value="HAD-like"/>
    <property type="match status" value="1"/>
</dbReference>
<dbReference type="PANTHER" id="PTHR10000:SF8">
    <property type="entry name" value="HAD SUPERFAMILY HYDROLASE-LIKE, TYPE 3"/>
    <property type="match status" value="1"/>
</dbReference>
<reference evidence="2 3" key="1">
    <citation type="journal article" date="2009" name="Curr. Microbiol.">
        <title>Molecular cloning and expression of a novel cholinephosphotransferase involved in glycoglycerophospholipid biosynthesis of Mycoplasma fermentans.</title>
        <authorList>
            <person name="Ishida N."/>
            <person name="Irikura D."/>
            <person name="Matsuda K."/>
            <person name="Sato S."/>
            <person name="Asano K."/>
        </authorList>
    </citation>
    <scope>NUCLEOTIDE SEQUENCE [LARGE SCALE GENOMIC DNA]</scope>
    <source>
        <strain evidence="3">ATCC 19989 / NBRC 14854 / NCTC 10117 / PG18</strain>
    </source>
</reference>
<dbReference type="PANTHER" id="PTHR10000">
    <property type="entry name" value="PHOSPHOSERINE PHOSPHATASE"/>
    <property type="match status" value="1"/>
</dbReference>
<proteinExistence type="predicted"/>
<dbReference type="Gene3D" id="3.40.50.1000">
    <property type="entry name" value="HAD superfamily/HAD-like"/>
    <property type="match status" value="1"/>
</dbReference>
<dbReference type="eggNOG" id="COG0561">
    <property type="taxonomic scope" value="Bacteria"/>
</dbReference>
<dbReference type="Pfam" id="PF08282">
    <property type="entry name" value="Hydrolase_3"/>
    <property type="match status" value="1"/>
</dbReference>
<dbReference type="PATRIC" id="fig|496833.3.peg.789"/>
<comment type="cofactor">
    <cofactor evidence="1">
        <name>Mg(2+)</name>
        <dbReference type="ChEBI" id="CHEBI:18420"/>
    </cofactor>
</comment>
<dbReference type="NCBIfam" id="TIGR01484">
    <property type="entry name" value="HAD-SF-IIB"/>
    <property type="match status" value="1"/>
</dbReference>
<dbReference type="GO" id="GO:0000287">
    <property type="term" value="F:magnesium ion binding"/>
    <property type="evidence" value="ECO:0007669"/>
    <property type="project" value="TreeGrafter"/>
</dbReference>
<dbReference type="AlphaFoldDB" id="C4XEQ4"/>
<dbReference type="EMBL" id="AP009608">
    <property type="protein sequence ID" value="BAH69626.1"/>
    <property type="molecule type" value="Genomic_DNA"/>
</dbReference>
<name>C4XEQ4_MYCFP</name>
<dbReference type="NCBIfam" id="NF045966">
    <property type="entry name" value="YcsE_rel_Pase"/>
    <property type="match status" value="1"/>
</dbReference>
<dbReference type="Gene3D" id="3.30.1240.10">
    <property type="match status" value="1"/>
</dbReference>
<dbReference type="GO" id="GO:0016791">
    <property type="term" value="F:phosphatase activity"/>
    <property type="evidence" value="ECO:0007669"/>
    <property type="project" value="TreeGrafter"/>
</dbReference>
<dbReference type="HOGENOM" id="CLU_044146_7_0_14"/>
<dbReference type="InterPro" id="IPR006379">
    <property type="entry name" value="HAD-SF_hydro_IIB"/>
</dbReference>
<keyword evidence="3" id="KW-1185">Reference proteome</keyword>